<keyword evidence="1" id="KW-0343">GTPase activation</keyword>
<protein>
    <recommendedName>
        <fullName evidence="7">RNI-like protein</fullName>
    </recommendedName>
</protein>
<evidence type="ECO:0000256" key="2">
    <source>
        <dbReference type="ARBA" id="ARBA00022614"/>
    </source>
</evidence>
<dbReference type="InterPro" id="IPR032675">
    <property type="entry name" value="LRR_dom_sf"/>
</dbReference>
<gene>
    <name evidence="5" type="ORF">BCR39DRAFT_535829</name>
</gene>
<evidence type="ECO:0008006" key="7">
    <source>
        <dbReference type="Google" id="ProtNLM"/>
    </source>
</evidence>
<keyword evidence="3" id="KW-0677">Repeat</keyword>
<name>A0A1Y2B020_9TREE</name>
<dbReference type="EMBL" id="MCFC01000033">
    <property type="protein sequence ID" value="ORY28163.1"/>
    <property type="molecule type" value="Genomic_DNA"/>
</dbReference>
<dbReference type="InParanoid" id="A0A1Y2B020"/>
<evidence type="ECO:0000256" key="3">
    <source>
        <dbReference type="ARBA" id="ARBA00022737"/>
    </source>
</evidence>
<dbReference type="PANTHER" id="PTHR24113:SF12">
    <property type="entry name" value="RAN GTPASE-ACTIVATING PROTEIN 1"/>
    <property type="match status" value="1"/>
</dbReference>
<sequence>MAVVLRSNSDLVYLPDHGFVGDEGALRILIHITRQVNRLDISHNLLGNEGIKTLFAGLTTLRARYSVPTGGLVPPTPREEMWGLRDVNLAFNGIGDQALDVVLGYAKKDGAMRSIWVGGNDIQLNDHLDSIVNSINASHIESFSIVNTRSLVPSSVCAFFSLLDAPRLRQLHLSTCDLPETVAGAISSFLRSSRSRYLERLELNGNCLGAVGVAQIIDAIEESHFGLRQLGVFANDTRRAVDEDEVSPMPLPAEIRHAEERALGEQLGRLPILLERNRLYTRRIRRAAQRAIAPARIILNARSLTADETAQRVLSSVGSTSSSSSSYTSPDPTFPLLDLPLEVVHHVVRHTSGDAVAFSEAQFARLRAEAVDRESMKRTRRVLEERFRGQDKEGRLRLENEIREAWLRRGGWDKWESGSPRRGSKSTGVDGE</sequence>
<proteinExistence type="predicted"/>
<dbReference type="Gene3D" id="3.80.10.10">
    <property type="entry name" value="Ribonuclease Inhibitor"/>
    <property type="match status" value="1"/>
</dbReference>
<evidence type="ECO:0000313" key="5">
    <source>
        <dbReference type="EMBL" id="ORY28163.1"/>
    </source>
</evidence>
<dbReference type="AlphaFoldDB" id="A0A1Y2B020"/>
<feature type="region of interest" description="Disordered" evidence="4">
    <location>
        <begin position="412"/>
        <end position="432"/>
    </location>
</feature>
<dbReference type="GO" id="GO:0005096">
    <property type="term" value="F:GTPase activator activity"/>
    <property type="evidence" value="ECO:0007669"/>
    <property type="project" value="UniProtKB-KW"/>
</dbReference>
<evidence type="ECO:0000256" key="1">
    <source>
        <dbReference type="ARBA" id="ARBA00022468"/>
    </source>
</evidence>
<dbReference type="GO" id="GO:0006913">
    <property type="term" value="P:nucleocytoplasmic transport"/>
    <property type="evidence" value="ECO:0007669"/>
    <property type="project" value="TreeGrafter"/>
</dbReference>
<accession>A0A1Y2B020</accession>
<evidence type="ECO:0000313" key="6">
    <source>
        <dbReference type="Proteomes" id="UP000193986"/>
    </source>
</evidence>
<dbReference type="OrthoDB" id="120976at2759"/>
<dbReference type="Proteomes" id="UP000193986">
    <property type="component" value="Unassembled WGS sequence"/>
</dbReference>
<dbReference type="GO" id="GO:0005634">
    <property type="term" value="C:nucleus"/>
    <property type="evidence" value="ECO:0007669"/>
    <property type="project" value="TreeGrafter"/>
</dbReference>
<organism evidence="5 6">
    <name type="scientific">Naematelia encephala</name>
    <dbReference type="NCBI Taxonomy" id="71784"/>
    <lineage>
        <taxon>Eukaryota</taxon>
        <taxon>Fungi</taxon>
        <taxon>Dikarya</taxon>
        <taxon>Basidiomycota</taxon>
        <taxon>Agaricomycotina</taxon>
        <taxon>Tremellomycetes</taxon>
        <taxon>Tremellales</taxon>
        <taxon>Naemateliaceae</taxon>
        <taxon>Naematelia</taxon>
    </lineage>
</organism>
<dbReference type="GO" id="GO:0005829">
    <property type="term" value="C:cytosol"/>
    <property type="evidence" value="ECO:0007669"/>
    <property type="project" value="TreeGrafter"/>
</dbReference>
<comment type="caution">
    <text evidence="5">The sequence shown here is derived from an EMBL/GenBank/DDBJ whole genome shotgun (WGS) entry which is preliminary data.</text>
</comment>
<dbReference type="GO" id="GO:0031267">
    <property type="term" value="F:small GTPase binding"/>
    <property type="evidence" value="ECO:0007669"/>
    <property type="project" value="TreeGrafter"/>
</dbReference>
<dbReference type="SMART" id="SM00368">
    <property type="entry name" value="LRR_RI"/>
    <property type="match status" value="3"/>
</dbReference>
<dbReference type="InterPro" id="IPR001611">
    <property type="entry name" value="Leu-rich_rpt"/>
</dbReference>
<dbReference type="STRING" id="71784.A0A1Y2B020"/>
<dbReference type="GO" id="GO:0048471">
    <property type="term" value="C:perinuclear region of cytoplasm"/>
    <property type="evidence" value="ECO:0007669"/>
    <property type="project" value="TreeGrafter"/>
</dbReference>
<reference evidence="5 6" key="1">
    <citation type="submission" date="2016-07" db="EMBL/GenBank/DDBJ databases">
        <title>Pervasive Adenine N6-methylation of Active Genes in Fungi.</title>
        <authorList>
            <consortium name="DOE Joint Genome Institute"/>
            <person name="Mondo S.J."/>
            <person name="Dannebaum R.O."/>
            <person name="Kuo R.C."/>
            <person name="Labutti K."/>
            <person name="Haridas S."/>
            <person name="Kuo A."/>
            <person name="Salamov A."/>
            <person name="Ahrendt S.R."/>
            <person name="Lipzen A."/>
            <person name="Sullivan W."/>
            <person name="Andreopoulos W.B."/>
            <person name="Clum A."/>
            <person name="Lindquist E."/>
            <person name="Daum C."/>
            <person name="Ramamoorthy G.K."/>
            <person name="Gryganskyi A."/>
            <person name="Culley D."/>
            <person name="Magnuson J.K."/>
            <person name="James T.Y."/>
            <person name="O'Malley M.A."/>
            <person name="Stajich J.E."/>
            <person name="Spatafora J.W."/>
            <person name="Visel A."/>
            <person name="Grigoriev I.V."/>
        </authorList>
    </citation>
    <scope>NUCLEOTIDE SEQUENCE [LARGE SCALE GENOMIC DNA]</scope>
    <source>
        <strain evidence="5 6">68-887.2</strain>
    </source>
</reference>
<dbReference type="Pfam" id="PF13516">
    <property type="entry name" value="LRR_6"/>
    <property type="match status" value="2"/>
</dbReference>
<dbReference type="InterPro" id="IPR027038">
    <property type="entry name" value="RanGap"/>
</dbReference>
<keyword evidence="6" id="KW-1185">Reference proteome</keyword>
<dbReference type="PANTHER" id="PTHR24113">
    <property type="entry name" value="RAN GTPASE-ACTIVATING PROTEIN 1"/>
    <property type="match status" value="1"/>
</dbReference>
<dbReference type="SUPFAM" id="SSF52047">
    <property type="entry name" value="RNI-like"/>
    <property type="match status" value="1"/>
</dbReference>
<keyword evidence="2" id="KW-0433">Leucine-rich repeat</keyword>
<evidence type="ECO:0000256" key="4">
    <source>
        <dbReference type="SAM" id="MobiDB-lite"/>
    </source>
</evidence>